<gene>
    <name evidence="1" type="ORF">M8818_000496</name>
</gene>
<comment type="caution">
    <text evidence="1">The sequence shown here is derived from an EMBL/GenBank/DDBJ whole genome shotgun (WGS) entry which is preliminary data.</text>
</comment>
<keyword evidence="2" id="KW-1185">Reference proteome</keyword>
<accession>A0ACC3SNI7</accession>
<name>A0ACC3SNI7_9PEZI</name>
<sequence>MTAIRDFQSPTVENMPSPMSPRAPASPEINTHNVRRGSMASLESSMSHDTLRRRMSRSNTVKAYHKPDVPNWQPGAEPGIDATAEKTEPHLEALRRQCDIAVIDYSSEHMVSVQADNYSLAALLAEPRPADLPCRWISVNGLSWDVIKLLANKFNLHRLAVEDMINTRTRTKVDWYSDHAFAVLTLQKLVRLHSHNGHDQCDCPHENKSIEDDDPDLPDTNGYRKPSEAPYKKRKRRLFGTSRLKEPVLPSYEESNPTRMNSFVKAHSTTSENSPVQPIRTLHRYEGGQSPEHTAFMERHSALAQEDLVVSVEQVALFLLSDNTVISFFEHSGADVESPIVERLQSPETMLRRSGDASLLLQAIIDAIVDLAIPVKDAYNKARKDLQIDVLTNPSIETSKSLHIFTEEIDMLQNLFKPIVHLVNALRDHTSDSLAGVPSIIAPAPAPRKHDHNNHGHGNNGYDTPPQGRRTPLKRAPTSTSVVITPLAHTYLGDVLDHCITIIQSLEQMDASANNLSSLIFNTVGANTNNFMMIIALVTVFFSPLTFITGYFGMNFVRFDGVQLHSDAFFWYVAIPSCIVFMVAVTGGMGLRGVRNWGARLRVKRIRRARMK</sequence>
<dbReference type="EMBL" id="JAMKPW020000002">
    <property type="protein sequence ID" value="KAK8220080.1"/>
    <property type="molecule type" value="Genomic_DNA"/>
</dbReference>
<evidence type="ECO:0000313" key="2">
    <source>
        <dbReference type="Proteomes" id="UP001320706"/>
    </source>
</evidence>
<evidence type="ECO:0000313" key="1">
    <source>
        <dbReference type="EMBL" id="KAK8220080.1"/>
    </source>
</evidence>
<proteinExistence type="predicted"/>
<dbReference type="Proteomes" id="UP001320706">
    <property type="component" value="Unassembled WGS sequence"/>
</dbReference>
<reference evidence="1" key="1">
    <citation type="submission" date="2024-02" db="EMBL/GenBank/DDBJ databases">
        <title>Metagenome Assembled Genome of Zalaria obscura JY119.</title>
        <authorList>
            <person name="Vighnesh L."/>
            <person name="Jagadeeshwari U."/>
            <person name="Venkata Ramana C."/>
            <person name="Sasikala C."/>
        </authorList>
    </citation>
    <scope>NUCLEOTIDE SEQUENCE</scope>
    <source>
        <strain evidence="1">JY119</strain>
    </source>
</reference>
<protein>
    <submittedName>
        <fullName evidence="1">Uncharacterized protein</fullName>
    </submittedName>
</protein>
<organism evidence="1 2">
    <name type="scientific">Zalaria obscura</name>
    <dbReference type="NCBI Taxonomy" id="2024903"/>
    <lineage>
        <taxon>Eukaryota</taxon>
        <taxon>Fungi</taxon>
        <taxon>Dikarya</taxon>
        <taxon>Ascomycota</taxon>
        <taxon>Pezizomycotina</taxon>
        <taxon>Dothideomycetes</taxon>
        <taxon>Dothideomycetidae</taxon>
        <taxon>Dothideales</taxon>
        <taxon>Zalariaceae</taxon>
        <taxon>Zalaria</taxon>
    </lineage>
</organism>